<evidence type="ECO:0000256" key="3">
    <source>
        <dbReference type="ARBA" id="ARBA00023274"/>
    </source>
</evidence>
<evidence type="ECO:0000313" key="7">
    <source>
        <dbReference type="Proteomes" id="UP000807306"/>
    </source>
</evidence>
<dbReference type="GO" id="GO:0003723">
    <property type="term" value="F:RNA binding"/>
    <property type="evidence" value="ECO:0007669"/>
    <property type="project" value="TreeGrafter"/>
</dbReference>
<dbReference type="InterPro" id="IPR000915">
    <property type="entry name" value="60S_ribosomal_eL6"/>
</dbReference>
<dbReference type="Pfam" id="PF03868">
    <property type="entry name" value="Ribosomal_L6e_N"/>
    <property type="match status" value="1"/>
</dbReference>
<dbReference type="InterPro" id="IPR014722">
    <property type="entry name" value="Rib_uL2_dom2"/>
</dbReference>
<evidence type="ECO:0000256" key="2">
    <source>
        <dbReference type="ARBA" id="ARBA00022980"/>
    </source>
</evidence>
<keyword evidence="7" id="KW-1185">Reference proteome</keyword>
<feature type="domain" description="Large ribosomal subunit protein uL6 N-terminal" evidence="5">
    <location>
        <begin position="6"/>
        <end position="37"/>
    </location>
</feature>
<dbReference type="PANTHER" id="PTHR10715:SF0">
    <property type="entry name" value="LARGE RIBOSOMAL SUBUNIT PROTEIN EL6"/>
    <property type="match status" value="1"/>
</dbReference>
<dbReference type="InterPro" id="IPR005568">
    <property type="entry name" value="Ribosomal_uL6_N"/>
</dbReference>
<dbReference type="InterPro" id="IPR041997">
    <property type="entry name" value="Ribosomal_eL6_KOW"/>
</dbReference>
<dbReference type="Pfam" id="PF01159">
    <property type="entry name" value="Ribosomal_L6e"/>
    <property type="match status" value="1"/>
</dbReference>
<dbReference type="GO" id="GO:0002181">
    <property type="term" value="P:cytoplasmic translation"/>
    <property type="evidence" value="ECO:0007669"/>
    <property type="project" value="TreeGrafter"/>
</dbReference>
<dbReference type="Proteomes" id="UP000807306">
    <property type="component" value="Unassembled WGS sequence"/>
</dbReference>
<name>A0A9P6ES34_9AGAR</name>
<gene>
    <name evidence="6" type="ORF">CPB83DRAFT_843900</name>
</gene>
<accession>A0A9P6ES34</accession>
<reference evidence="6" key="1">
    <citation type="submission" date="2020-11" db="EMBL/GenBank/DDBJ databases">
        <authorList>
            <consortium name="DOE Joint Genome Institute"/>
            <person name="Ahrendt S."/>
            <person name="Riley R."/>
            <person name="Andreopoulos W."/>
            <person name="Labutti K."/>
            <person name="Pangilinan J."/>
            <person name="Ruiz-Duenas F.J."/>
            <person name="Barrasa J.M."/>
            <person name="Sanchez-Garcia M."/>
            <person name="Camarero S."/>
            <person name="Miyauchi S."/>
            <person name="Serrano A."/>
            <person name="Linde D."/>
            <person name="Babiker R."/>
            <person name="Drula E."/>
            <person name="Ayuso-Fernandez I."/>
            <person name="Pacheco R."/>
            <person name="Padilla G."/>
            <person name="Ferreira P."/>
            <person name="Barriuso J."/>
            <person name="Kellner H."/>
            <person name="Castanera R."/>
            <person name="Alfaro M."/>
            <person name="Ramirez L."/>
            <person name="Pisabarro A.G."/>
            <person name="Kuo A."/>
            <person name="Tritt A."/>
            <person name="Lipzen A."/>
            <person name="He G."/>
            <person name="Yan M."/>
            <person name="Ng V."/>
            <person name="Cullen D."/>
            <person name="Martin F."/>
            <person name="Rosso M.-N."/>
            <person name="Henrissat B."/>
            <person name="Hibbett D."/>
            <person name="Martinez A.T."/>
            <person name="Grigoriev I.V."/>
        </authorList>
    </citation>
    <scope>NUCLEOTIDE SEQUENCE</scope>
    <source>
        <strain evidence="6">CBS 506.95</strain>
    </source>
</reference>
<keyword evidence="2 6" id="KW-0689">Ribosomal protein</keyword>
<protein>
    <submittedName>
        <fullName evidence="6">60S ribosomal protein L6</fullName>
    </submittedName>
</protein>
<dbReference type="GO" id="GO:0000027">
    <property type="term" value="P:ribosomal large subunit assembly"/>
    <property type="evidence" value="ECO:0007669"/>
    <property type="project" value="TreeGrafter"/>
</dbReference>
<keyword evidence="3" id="KW-0687">Ribonucleoprotein</keyword>
<comment type="caution">
    <text evidence="6">The sequence shown here is derived from an EMBL/GenBank/DDBJ whole genome shotgun (WGS) entry which is preliminary data.</text>
</comment>
<comment type="similarity">
    <text evidence="1">Belongs to the eukaryotic ribosomal protein eL6 family.</text>
</comment>
<dbReference type="EMBL" id="MU157826">
    <property type="protein sequence ID" value="KAF9534231.1"/>
    <property type="molecule type" value="Genomic_DNA"/>
</dbReference>
<dbReference type="InterPro" id="IPR008991">
    <property type="entry name" value="Translation_prot_SH3-like_sf"/>
</dbReference>
<evidence type="ECO:0000256" key="1">
    <source>
        <dbReference type="ARBA" id="ARBA00010592"/>
    </source>
</evidence>
<dbReference type="GO" id="GO:0022625">
    <property type="term" value="C:cytosolic large ribosomal subunit"/>
    <property type="evidence" value="ECO:0007669"/>
    <property type="project" value="TreeGrafter"/>
</dbReference>
<proteinExistence type="inferred from homology"/>
<dbReference type="OrthoDB" id="2436667at2759"/>
<evidence type="ECO:0000313" key="6">
    <source>
        <dbReference type="EMBL" id="KAF9534231.1"/>
    </source>
</evidence>
<feature type="region of interest" description="Disordered" evidence="4">
    <location>
        <begin position="28"/>
        <end position="66"/>
    </location>
</feature>
<dbReference type="Gene3D" id="2.30.30.30">
    <property type="match status" value="1"/>
</dbReference>
<dbReference type="FunFam" id="2.30.30.30:FF:000014">
    <property type="entry name" value="60S ribosomal protein L6"/>
    <property type="match status" value="1"/>
</dbReference>
<dbReference type="CDD" id="cd13156">
    <property type="entry name" value="KOW_RPL6"/>
    <property type="match status" value="1"/>
</dbReference>
<dbReference type="SUPFAM" id="SSF50104">
    <property type="entry name" value="Translation proteins SH3-like domain"/>
    <property type="match status" value="1"/>
</dbReference>
<dbReference type="GO" id="GO:0003735">
    <property type="term" value="F:structural constituent of ribosome"/>
    <property type="evidence" value="ECO:0007669"/>
    <property type="project" value="InterPro"/>
</dbReference>
<sequence length="238" mass="26054">MARSKELVPGVGRFSRSGVFAKRALYKGQKKTDKPAAETPPEYIEKTIGGEKNGGKRLVPTSKAPRFYPAEDVRKPKKSRKAPQTSSLRSSITPGTVLILLAGRYRGKRVVFLKQLTSGLLLVTGPYKINGVPLRRVNQAYVIATSTRVDISGVSLDEKFNDSYFAKPSTKGSKSAEEEFFEEGKPKAKEAFPESKASDQKTIDGAVITAIKGTENLGKYLKASWGLSKGQFPHQLVF</sequence>
<evidence type="ECO:0000256" key="4">
    <source>
        <dbReference type="SAM" id="MobiDB-lite"/>
    </source>
</evidence>
<organism evidence="6 7">
    <name type="scientific">Crepidotus variabilis</name>
    <dbReference type="NCBI Taxonomy" id="179855"/>
    <lineage>
        <taxon>Eukaryota</taxon>
        <taxon>Fungi</taxon>
        <taxon>Dikarya</taxon>
        <taxon>Basidiomycota</taxon>
        <taxon>Agaricomycotina</taxon>
        <taxon>Agaricomycetes</taxon>
        <taxon>Agaricomycetidae</taxon>
        <taxon>Agaricales</taxon>
        <taxon>Agaricineae</taxon>
        <taxon>Crepidotaceae</taxon>
        <taxon>Crepidotus</taxon>
    </lineage>
</organism>
<dbReference type="AlphaFoldDB" id="A0A9P6ES34"/>
<evidence type="ECO:0000259" key="5">
    <source>
        <dbReference type="Pfam" id="PF03868"/>
    </source>
</evidence>
<dbReference type="PANTHER" id="PTHR10715">
    <property type="entry name" value="60S RIBOSOMAL PROTEIN L6"/>
    <property type="match status" value="1"/>
</dbReference>